<protein>
    <submittedName>
        <fullName evidence="1">Uncharacterized protein</fullName>
    </submittedName>
</protein>
<evidence type="ECO:0000313" key="1">
    <source>
        <dbReference type="EMBL" id="OGC63352.1"/>
    </source>
</evidence>
<organism evidence="1 2">
    <name type="scientific">candidate division WWE3 bacterium RIFOXYA2_FULL_46_9</name>
    <dbReference type="NCBI Taxonomy" id="1802636"/>
    <lineage>
        <taxon>Bacteria</taxon>
        <taxon>Katanobacteria</taxon>
    </lineage>
</organism>
<dbReference type="Proteomes" id="UP000176614">
    <property type="component" value="Unassembled WGS sequence"/>
</dbReference>
<name>A0A1F4W1Q7_UNCKA</name>
<sequence>MPNEGKEHSWLVDPERAKLITPERGYGTRLAAYLETTEAVIKEIRKRNDASPIKLLIQVVDSYRKATYDIVDTPLSGEDVRIRKIIEG</sequence>
<comment type="caution">
    <text evidence="1">The sequence shown here is derived from an EMBL/GenBank/DDBJ whole genome shotgun (WGS) entry which is preliminary data.</text>
</comment>
<dbReference type="EMBL" id="MEVT01000006">
    <property type="protein sequence ID" value="OGC63352.1"/>
    <property type="molecule type" value="Genomic_DNA"/>
</dbReference>
<accession>A0A1F4W1Q7</accession>
<reference evidence="1 2" key="1">
    <citation type="journal article" date="2016" name="Nat. Commun.">
        <title>Thousands of microbial genomes shed light on interconnected biogeochemical processes in an aquifer system.</title>
        <authorList>
            <person name="Anantharaman K."/>
            <person name="Brown C.T."/>
            <person name="Hug L.A."/>
            <person name="Sharon I."/>
            <person name="Castelle C.J."/>
            <person name="Probst A.J."/>
            <person name="Thomas B.C."/>
            <person name="Singh A."/>
            <person name="Wilkins M.J."/>
            <person name="Karaoz U."/>
            <person name="Brodie E.L."/>
            <person name="Williams K.H."/>
            <person name="Hubbard S.S."/>
            <person name="Banfield J.F."/>
        </authorList>
    </citation>
    <scope>NUCLEOTIDE SEQUENCE [LARGE SCALE GENOMIC DNA]</scope>
</reference>
<proteinExistence type="predicted"/>
<evidence type="ECO:0000313" key="2">
    <source>
        <dbReference type="Proteomes" id="UP000176614"/>
    </source>
</evidence>
<gene>
    <name evidence="1" type="ORF">A2264_01305</name>
</gene>
<dbReference type="AlphaFoldDB" id="A0A1F4W1Q7"/>